<dbReference type="AlphaFoldDB" id="A0A809S177"/>
<dbReference type="KEGG" id="ddz:DSYM_28950"/>
<feature type="transmembrane region" description="Helical" evidence="1">
    <location>
        <begin position="32"/>
        <end position="52"/>
    </location>
</feature>
<evidence type="ECO:0000256" key="1">
    <source>
        <dbReference type="SAM" id="Phobius"/>
    </source>
</evidence>
<reference evidence="2" key="1">
    <citation type="journal article" name="DNA Res.">
        <title>The physiological potential of anammox bacteria as revealed by their core genome structure.</title>
        <authorList>
            <person name="Okubo T."/>
            <person name="Toyoda A."/>
            <person name="Fukuhara K."/>
            <person name="Uchiyama I."/>
            <person name="Harigaya Y."/>
            <person name="Kuroiwa M."/>
            <person name="Suzuki T."/>
            <person name="Murakami Y."/>
            <person name="Suwa Y."/>
            <person name="Takami H."/>
        </authorList>
    </citation>
    <scope>NUCLEOTIDE SEQUENCE</scope>
    <source>
        <strain evidence="2">317325-3</strain>
    </source>
</reference>
<organism evidence="2 3">
    <name type="scientific">Candidatus Desulfobacillus denitrificans</name>
    <dbReference type="NCBI Taxonomy" id="2608985"/>
    <lineage>
        <taxon>Bacteria</taxon>
        <taxon>Pseudomonadati</taxon>
        <taxon>Pseudomonadota</taxon>
        <taxon>Betaproteobacteria</taxon>
        <taxon>Candidatus Desulfobacillus</taxon>
    </lineage>
</organism>
<keyword evidence="1" id="KW-0472">Membrane</keyword>
<keyword evidence="1" id="KW-1133">Transmembrane helix</keyword>
<evidence type="ECO:0000313" key="3">
    <source>
        <dbReference type="Proteomes" id="UP000662914"/>
    </source>
</evidence>
<sequence>MSWPDTSTICRTVGKHALGDSPRRGSWYSQPVAWLGIAVFAASIAGCIWLIVAGARFDEARLPVSHRVFGVPAQQPTRPPSP</sequence>
<keyword evidence="1" id="KW-0812">Transmembrane</keyword>
<dbReference type="Proteomes" id="UP000662914">
    <property type="component" value="Chromosome"/>
</dbReference>
<dbReference type="EMBL" id="AP021857">
    <property type="protein sequence ID" value="BBO22196.1"/>
    <property type="molecule type" value="Genomic_DNA"/>
</dbReference>
<accession>A0A809S177</accession>
<gene>
    <name evidence="2" type="ORF">DSYM_28950</name>
</gene>
<name>A0A809S177_9PROT</name>
<proteinExistence type="predicted"/>
<evidence type="ECO:0000313" key="2">
    <source>
        <dbReference type="EMBL" id="BBO22196.1"/>
    </source>
</evidence>
<protein>
    <submittedName>
        <fullName evidence="2">Uncharacterized protein</fullName>
    </submittedName>
</protein>